<dbReference type="GO" id="GO:0004467">
    <property type="term" value="F:long-chain fatty acid-CoA ligase activity"/>
    <property type="evidence" value="ECO:0007669"/>
    <property type="project" value="UniProtKB-EC"/>
</dbReference>
<dbReference type="EMBL" id="WEGK01000003">
    <property type="protein sequence ID" value="MQY18756.1"/>
    <property type="molecule type" value="Genomic_DNA"/>
</dbReference>
<evidence type="ECO:0000313" key="4">
    <source>
        <dbReference type="Proteomes" id="UP000438448"/>
    </source>
</evidence>
<name>A0A7K0CZ38_9NOCA</name>
<accession>A0A7K0CZ38</accession>
<dbReference type="PANTHER" id="PTHR43767">
    <property type="entry name" value="LONG-CHAIN-FATTY-ACID--COA LIGASE"/>
    <property type="match status" value="1"/>
</dbReference>
<feature type="domain" description="AMP-binding enzyme C-terminal" evidence="2">
    <location>
        <begin position="452"/>
        <end position="526"/>
    </location>
</feature>
<dbReference type="Proteomes" id="UP000438448">
    <property type="component" value="Unassembled WGS sequence"/>
</dbReference>
<sequence length="552" mass="58761">MRNRAGTVSDRVPVARLPEYLINPCKDSKDTDIKGSVESSTGAASQRNSPGTIARVLDTALRTSPDSPAIEAASGIWSYAELNERADRAAGALWSLGVRPGDRVAACLPNDLDIVAAFHGVARIGAIWVGIGEALSESEQAGLHETCEPAILLAGARCRINVPGRVDISRWTELLDRADPAPNIPLDPHSPAAIAFTSGTSGRPKAVVHSHHNLLLPGAALVESRGWGPELRKGDSFPLTILNLMVLSTLLTAQAGGCAVIMDRRDVDGVAEWISTRRVTVWNGAPAQVFDLARRPQLNLGSLQEVWSGGGDAGESLFADFAAAHGVTPRATYGLTEAPAVVSIDPVGEFRHARASGQLLPQFDVAAYDDAGQRLPAGELGELCLAPTESGPYAGQWRPLLGHWENGRITPPEPGPIPTGDIGTVDADGWLTVLDRKKLVIIRGGANIYPLEVERVLAADPSVAAVALCPVPDERLGQRVAALIQTTDGTPDFDALDALCRRELAGYKVPEIWCAVPELPLNAMGKVERTKLPELLARHRTTPATRNPEPRR</sequence>
<dbReference type="PANTHER" id="PTHR43767:SF1">
    <property type="entry name" value="NONRIBOSOMAL PEPTIDE SYNTHASE PES1 (EUROFUNG)-RELATED"/>
    <property type="match status" value="1"/>
</dbReference>
<dbReference type="InterPro" id="IPR000873">
    <property type="entry name" value="AMP-dep_synth/lig_dom"/>
</dbReference>
<dbReference type="SUPFAM" id="SSF56801">
    <property type="entry name" value="Acetyl-CoA synthetase-like"/>
    <property type="match status" value="1"/>
</dbReference>
<dbReference type="InterPro" id="IPR042099">
    <property type="entry name" value="ANL_N_sf"/>
</dbReference>
<keyword evidence="3" id="KW-0436">Ligase</keyword>
<dbReference type="InterPro" id="IPR025110">
    <property type="entry name" value="AMP-bd_C"/>
</dbReference>
<organism evidence="3 4">
    <name type="scientific">Nocardia macrotermitis</name>
    <dbReference type="NCBI Taxonomy" id="2585198"/>
    <lineage>
        <taxon>Bacteria</taxon>
        <taxon>Bacillati</taxon>
        <taxon>Actinomycetota</taxon>
        <taxon>Actinomycetes</taxon>
        <taxon>Mycobacteriales</taxon>
        <taxon>Nocardiaceae</taxon>
        <taxon>Nocardia</taxon>
    </lineage>
</organism>
<dbReference type="Gene3D" id="3.40.50.12780">
    <property type="entry name" value="N-terminal domain of ligase-like"/>
    <property type="match status" value="1"/>
</dbReference>
<keyword evidence="4" id="KW-1185">Reference proteome</keyword>
<dbReference type="EC" id="6.2.1.3" evidence="3"/>
<dbReference type="InterPro" id="IPR045851">
    <property type="entry name" value="AMP-bd_C_sf"/>
</dbReference>
<dbReference type="Gene3D" id="3.30.300.30">
    <property type="match status" value="1"/>
</dbReference>
<dbReference type="Pfam" id="PF13193">
    <property type="entry name" value="AMP-binding_C"/>
    <property type="match status" value="1"/>
</dbReference>
<evidence type="ECO:0000259" key="2">
    <source>
        <dbReference type="Pfam" id="PF13193"/>
    </source>
</evidence>
<proteinExistence type="predicted"/>
<evidence type="ECO:0000313" key="3">
    <source>
        <dbReference type="EMBL" id="MQY18756.1"/>
    </source>
</evidence>
<comment type="caution">
    <text evidence="3">The sequence shown here is derived from an EMBL/GenBank/DDBJ whole genome shotgun (WGS) entry which is preliminary data.</text>
</comment>
<reference evidence="3 4" key="1">
    <citation type="submission" date="2019-10" db="EMBL/GenBank/DDBJ databases">
        <title>Nocardia macrotermitis sp. nov. and Nocardia aurantia sp. nov., isolated from the gut of fungus growing-termite Macrotermes natalensis.</title>
        <authorList>
            <person name="Benndorf R."/>
            <person name="Schwitalla J."/>
            <person name="Martin K."/>
            <person name="De Beer W."/>
            <person name="Kaster A.-K."/>
            <person name="Vollmers J."/>
            <person name="Poulsen M."/>
            <person name="Beemelmanns C."/>
        </authorList>
    </citation>
    <scope>NUCLEOTIDE SEQUENCE [LARGE SCALE GENOMIC DNA]</scope>
    <source>
        <strain evidence="3 4">RB20</strain>
    </source>
</reference>
<dbReference type="InterPro" id="IPR020845">
    <property type="entry name" value="AMP-binding_CS"/>
</dbReference>
<dbReference type="AlphaFoldDB" id="A0A7K0CZ38"/>
<dbReference type="InterPro" id="IPR050237">
    <property type="entry name" value="ATP-dep_AMP-bd_enzyme"/>
</dbReference>
<dbReference type="PROSITE" id="PS00455">
    <property type="entry name" value="AMP_BINDING"/>
    <property type="match status" value="1"/>
</dbReference>
<feature type="domain" description="AMP-dependent synthetase/ligase" evidence="1">
    <location>
        <begin position="59"/>
        <end position="385"/>
    </location>
</feature>
<protein>
    <submittedName>
        <fullName evidence="3">Long-chain-fatty-acid--CoA ligase</fullName>
        <ecNumber evidence="3">6.2.1.3</ecNumber>
    </submittedName>
</protein>
<evidence type="ECO:0000259" key="1">
    <source>
        <dbReference type="Pfam" id="PF00501"/>
    </source>
</evidence>
<dbReference type="Pfam" id="PF00501">
    <property type="entry name" value="AMP-binding"/>
    <property type="match status" value="1"/>
</dbReference>
<gene>
    <name evidence="3" type="primary">fadD</name>
    <name evidence="3" type="ORF">NRB20_18350</name>
</gene>